<evidence type="ECO:0000259" key="2">
    <source>
        <dbReference type="Pfam" id="PF01471"/>
    </source>
</evidence>
<dbReference type="AlphaFoldDB" id="A0A0L6CGA2"/>
<gene>
    <name evidence="3" type="ORF">VV01_06190</name>
</gene>
<dbReference type="InterPro" id="IPR036366">
    <property type="entry name" value="PGBDSf"/>
</dbReference>
<name>A0A0L6CGA2_9MICO</name>
<dbReference type="InterPro" id="IPR036365">
    <property type="entry name" value="PGBD-like_sf"/>
</dbReference>
<protein>
    <recommendedName>
        <fullName evidence="2">Peptidoglycan binding-like domain-containing protein</fullName>
    </recommendedName>
</protein>
<feature type="domain" description="Peptidoglycan binding-like" evidence="2">
    <location>
        <begin position="70"/>
        <end position="112"/>
    </location>
</feature>
<dbReference type="Pfam" id="PF01471">
    <property type="entry name" value="PG_binding_1"/>
    <property type="match status" value="1"/>
</dbReference>
<dbReference type="InterPro" id="IPR002477">
    <property type="entry name" value="Peptidoglycan-bd-like"/>
</dbReference>
<evidence type="ECO:0000256" key="1">
    <source>
        <dbReference type="SAM" id="SignalP"/>
    </source>
</evidence>
<sequence>MPKRSIMLRTVGAAVAMTALATVATAVSPAPASAATNSCRYTYVNRYDTGYCVRMAQTLLKGPFTVNTGGFTANLAIDGSFGPATEAATVKYQRSQGILVDGSVGPQTWGRLCSFGVGGGAQNTTPETIKRFNAAFDATC</sequence>
<dbReference type="Gene3D" id="1.10.101.10">
    <property type="entry name" value="PGBD-like superfamily/PGBD"/>
    <property type="match status" value="1"/>
</dbReference>
<organism evidence="3 4">
    <name type="scientific">Luteipulveratus halotolerans</name>
    <dbReference type="NCBI Taxonomy" id="1631356"/>
    <lineage>
        <taxon>Bacteria</taxon>
        <taxon>Bacillati</taxon>
        <taxon>Actinomycetota</taxon>
        <taxon>Actinomycetes</taxon>
        <taxon>Micrococcales</taxon>
        <taxon>Dermacoccaceae</taxon>
        <taxon>Luteipulveratus</taxon>
    </lineage>
</organism>
<proteinExistence type="predicted"/>
<dbReference type="STRING" id="1631356.VV01_06190"/>
<dbReference type="RefSeq" id="WP_050669125.1">
    <property type="nucleotide sequence ID" value="NZ_LAIR01000002.1"/>
</dbReference>
<dbReference type="Proteomes" id="UP000037397">
    <property type="component" value="Unassembled WGS sequence"/>
</dbReference>
<dbReference type="EMBL" id="LAIR01000002">
    <property type="protein sequence ID" value="KNX36832.1"/>
    <property type="molecule type" value="Genomic_DNA"/>
</dbReference>
<feature type="chain" id="PRO_5005562639" description="Peptidoglycan binding-like domain-containing protein" evidence="1">
    <location>
        <begin position="35"/>
        <end position="140"/>
    </location>
</feature>
<keyword evidence="4" id="KW-1185">Reference proteome</keyword>
<feature type="signal peptide" evidence="1">
    <location>
        <begin position="1"/>
        <end position="34"/>
    </location>
</feature>
<reference evidence="4" key="1">
    <citation type="submission" date="2015-03" db="EMBL/GenBank/DDBJ databases">
        <title>Luteipulveratus halotolerans sp. nov., a novel actinobacterium (Dermacoccaceae) from Sarawak, Malaysia.</title>
        <authorList>
            <person name="Juboi H."/>
            <person name="Basik A."/>
            <person name="Shamsul S.S."/>
            <person name="Arnold P."/>
            <person name="Schmitt E.K."/>
            <person name="Sanglier J.-J."/>
            <person name="Yeo T."/>
        </authorList>
    </citation>
    <scope>NUCLEOTIDE SEQUENCE [LARGE SCALE GENOMIC DNA]</scope>
    <source>
        <strain evidence="4">C296001</strain>
    </source>
</reference>
<dbReference type="SUPFAM" id="SSF47090">
    <property type="entry name" value="PGBD-like"/>
    <property type="match status" value="1"/>
</dbReference>
<keyword evidence="1" id="KW-0732">Signal</keyword>
<evidence type="ECO:0000313" key="4">
    <source>
        <dbReference type="Proteomes" id="UP000037397"/>
    </source>
</evidence>
<accession>A0A0L6CGA2</accession>
<evidence type="ECO:0000313" key="3">
    <source>
        <dbReference type="EMBL" id="KNX36832.1"/>
    </source>
</evidence>
<dbReference type="OrthoDB" id="8210007at2"/>
<comment type="caution">
    <text evidence="3">The sequence shown here is derived from an EMBL/GenBank/DDBJ whole genome shotgun (WGS) entry which is preliminary data.</text>
</comment>